<comment type="caution">
    <text evidence="2">The sequence shown here is derived from an EMBL/GenBank/DDBJ whole genome shotgun (WGS) entry which is preliminary data.</text>
</comment>
<keyword evidence="3" id="KW-1185">Reference proteome</keyword>
<gene>
    <name evidence="2" type="ORF">EA658_15555</name>
</gene>
<evidence type="ECO:0000256" key="1">
    <source>
        <dbReference type="SAM" id="MobiDB-lite"/>
    </source>
</evidence>
<organism evidence="2 3">
    <name type="scientific">Pseudoxanthomonas winnipegensis</name>
    <dbReference type="NCBI Taxonomy" id="2480810"/>
    <lineage>
        <taxon>Bacteria</taxon>
        <taxon>Pseudomonadati</taxon>
        <taxon>Pseudomonadota</taxon>
        <taxon>Gammaproteobacteria</taxon>
        <taxon>Lysobacterales</taxon>
        <taxon>Lysobacteraceae</taxon>
        <taxon>Pseudoxanthomonas</taxon>
    </lineage>
</organism>
<evidence type="ECO:0000313" key="2">
    <source>
        <dbReference type="EMBL" id="TAA18518.1"/>
    </source>
</evidence>
<protein>
    <submittedName>
        <fullName evidence="2">DUF2188 domain-containing protein</fullName>
    </submittedName>
</protein>
<proteinExistence type="predicted"/>
<sequence>MAKLPKFTLTKNESKDRWDLRNDATNRLVGHWETKGDATAGGVLSNAVGRSGGSVKIQKENGRYQEERTYPRSRDPKGSKG</sequence>
<feature type="region of interest" description="Disordered" evidence="1">
    <location>
        <begin position="37"/>
        <end position="81"/>
    </location>
</feature>
<name>A0ABY1WBY9_9GAMM</name>
<evidence type="ECO:0000313" key="3">
    <source>
        <dbReference type="Proteomes" id="UP000293089"/>
    </source>
</evidence>
<dbReference type="EMBL" id="SHME01000004">
    <property type="protein sequence ID" value="TAA18518.1"/>
    <property type="molecule type" value="Genomic_DNA"/>
</dbReference>
<reference evidence="2 3" key="1">
    <citation type="submission" date="2019-02" db="EMBL/GenBank/DDBJ databases">
        <title>WGS of Pseudoxanthomonas species novum from clinical isolates.</title>
        <authorList>
            <person name="Bernier A.-M."/>
            <person name="Bernard K."/>
            <person name="Vachon A."/>
        </authorList>
    </citation>
    <scope>NUCLEOTIDE SEQUENCE [LARGE SCALE GENOMIC DNA]</scope>
    <source>
        <strain evidence="3">NML 170316</strain>
    </source>
</reference>
<dbReference type="Proteomes" id="UP000293089">
    <property type="component" value="Unassembled WGS sequence"/>
</dbReference>
<accession>A0ABY1WBY9</accession>
<feature type="compositionally biased region" description="Basic and acidic residues" evidence="1">
    <location>
        <begin position="57"/>
        <end position="81"/>
    </location>
</feature>